<evidence type="ECO:0000313" key="4">
    <source>
        <dbReference type="Proteomes" id="UP000313359"/>
    </source>
</evidence>
<dbReference type="Proteomes" id="UP000313359">
    <property type="component" value="Unassembled WGS sequence"/>
</dbReference>
<feature type="compositionally biased region" description="Basic residues" evidence="1">
    <location>
        <begin position="1"/>
        <end position="18"/>
    </location>
</feature>
<proteinExistence type="predicted"/>
<dbReference type="Pfam" id="PF17667">
    <property type="entry name" value="Pkinase_fungal"/>
    <property type="match status" value="1"/>
</dbReference>
<dbReference type="OrthoDB" id="5584477at2759"/>
<dbReference type="EMBL" id="ML122265">
    <property type="protein sequence ID" value="RPD60461.1"/>
    <property type="molecule type" value="Genomic_DNA"/>
</dbReference>
<accession>A0A5C2S9U5</accession>
<sequence>MAKRKRNANKAARTRAAHKAASEDAMQVDPPTKDAAPSGTSPSPARKQRVRTVSPRSLLDMKSSFELTYTVYRAIQAHERLYKDAGVLHGDINPNTILILDWPADEAAGRPRPMLDGALVDFDVPYSVEGLRHLVHPWPCKWG</sequence>
<evidence type="ECO:0000256" key="1">
    <source>
        <dbReference type="SAM" id="MobiDB-lite"/>
    </source>
</evidence>
<keyword evidence="4" id="KW-1185">Reference proteome</keyword>
<dbReference type="AlphaFoldDB" id="A0A5C2S9U5"/>
<name>A0A5C2S9U5_9APHY</name>
<feature type="domain" description="Fungal-type protein kinase" evidence="2">
    <location>
        <begin position="32"/>
        <end position="129"/>
    </location>
</feature>
<protein>
    <recommendedName>
        <fullName evidence="2">Fungal-type protein kinase domain-containing protein</fullName>
    </recommendedName>
</protein>
<gene>
    <name evidence="3" type="ORF">L227DRAFT_653185</name>
</gene>
<dbReference type="InterPro" id="IPR040976">
    <property type="entry name" value="Pkinase_fungal"/>
</dbReference>
<feature type="region of interest" description="Disordered" evidence="1">
    <location>
        <begin position="1"/>
        <end position="55"/>
    </location>
</feature>
<organism evidence="3 4">
    <name type="scientific">Lentinus tigrinus ALCF2SS1-6</name>
    <dbReference type="NCBI Taxonomy" id="1328759"/>
    <lineage>
        <taxon>Eukaryota</taxon>
        <taxon>Fungi</taxon>
        <taxon>Dikarya</taxon>
        <taxon>Basidiomycota</taxon>
        <taxon>Agaricomycotina</taxon>
        <taxon>Agaricomycetes</taxon>
        <taxon>Polyporales</taxon>
        <taxon>Polyporaceae</taxon>
        <taxon>Lentinus</taxon>
    </lineage>
</organism>
<evidence type="ECO:0000313" key="3">
    <source>
        <dbReference type="EMBL" id="RPD60461.1"/>
    </source>
</evidence>
<evidence type="ECO:0000259" key="2">
    <source>
        <dbReference type="Pfam" id="PF17667"/>
    </source>
</evidence>
<reference evidence="3" key="1">
    <citation type="journal article" date="2018" name="Genome Biol. Evol.">
        <title>Genomics and development of Lentinus tigrinus, a white-rot wood-decaying mushroom with dimorphic fruiting bodies.</title>
        <authorList>
            <person name="Wu B."/>
            <person name="Xu Z."/>
            <person name="Knudson A."/>
            <person name="Carlson A."/>
            <person name="Chen N."/>
            <person name="Kovaka S."/>
            <person name="LaButti K."/>
            <person name="Lipzen A."/>
            <person name="Pennachio C."/>
            <person name="Riley R."/>
            <person name="Schakwitz W."/>
            <person name="Umezawa K."/>
            <person name="Ohm R.A."/>
            <person name="Grigoriev I.V."/>
            <person name="Nagy L.G."/>
            <person name="Gibbons J."/>
            <person name="Hibbett D."/>
        </authorList>
    </citation>
    <scope>NUCLEOTIDE SEQUENCE [LARGE SCALE GENOMIC DNA]</scope>
    <source>
        <strain evidence="3">ALCF2SS1-6</strain>
    </source>
</reference>